<reference evidence="12" key="1">
    <citation type="submission" date="2020-11" db="EMBL/GenBank/DDBJ databases">
        <authorList>
            <person name="Tran Van P."/>
        </authorList>
    </citation>
    <scope>NUCLEOTIDE SEQUENCE</scope>
</reference>
<protein>
    <recommendedName>
        <fullName evidence="4">Anaphase-promoting complex subunit CDC26</fullName>
    </recommendedName>
    <alternativeName>
        <fullName evidence="11">Cell division cycle protein 26 homolog</fullName>
    </alternativeName>
</protein>
<evidence type="ECO:0000256" key="1">
    <source>
        <dbReference type="ARBA" id="ARBA00004123"/>
    </source>
</evidence>
<keyword evidence="10" id="KW-0131">Cell cycle</keyword>
<dbReference type="GO" id="GO:0007346">
    <property type="term" value="P:regulation of mitotic cell cycle"/>
    <property type="evidence" value="ECO:0007669"/>
    <property type="project" value="TreeGrafter"/>
</dbReference>
<accession>A0A7R9HW31</accession>
<dbReference type="PANTHER" id="PTHR28579:SF1">
    <property type="entry name" value="ANAPHASE-PROMOTING COMPLEX SUBUNIT CDC26"/>
    <property type="match status" value="1"/>
</dbReference>
<keyword evidence="6" id="KW-0498">Mitosis</keyword>
<comment type="subcellular location">
    <subcellularLocation>
        <location evidence="1">Nucleus</location>
    </subcellularLocation>
</comment>
<dbReference type="InterPro" id="IPR018860">
    <property type="entry name" value="APC_suCDC26"/>
</dbReference>
<comment type="pathway">
    <text evidence="2">Protein modification; protein ubiquitination.</text>
</comment>
<name>A0A7R9HW31_9NEOP</name>
<evidence type="ECO:0000256" key="3">
    <source>
        <dbReference type="ARBA" id="ARBA00007939"/>
    </source>
</evidence>
<dbReference type="PANTHER" id="PTHR28579">
    <property type="entry name" value="ANAPHASE-PROMOTING COMPLEX SUBUNIT CDC26"/>
    <property type="match status" value="1"/>
</dbReference>
<evidence type="ECO:0000256" key="4">
    <source>
        <dbReference type="ARBA" id="ARBA00018549"/>
    </source>
</evidence>
<comment type="similarity">
    <text evidence="3">Belongs to the CDC26 family.</text>
</comment>
<dbReference type="GO" id="GO:0005680">
    <property type="term" value="C:anaphase-promoting complex"/>
    <property type="evidence" value="ECO:0007669"/>
    <property type="project" value="InterPro"/>
</dbReference>
<evidence type="ECO:0000256" key="5">
    <source>
        <dbReference type="ARBA" id="ARBA00022618"/>
    </source>
</evidence>
<evidence type="ECO:0000256" key="7">
    <source>
        <dbReference type="ARBA" id="ARBA00022786"/>
    </source>
</evidence>
<proteinExistence type="inferred from homology"/>
<dbReference type="GO" id="GO:0051301">
    <property type="term" value="P:cell division"/>
    <property type="evidence" value="ECO:0007669"/>
    <property type="project" value="UniProtKB-KW"/>
</dbReference>
<evidence type="ECO:0000256" key="8">
    <source>
        <dbReference type="ARBA" id="ARBA00023054"/>
    </source>
</evidence>
<keyword evidence="7" id="KW-0833">Ubl conjugation pathway</keyword>
<dbReference type="AlphaFoldDB" id="A0A7R9HW31"/>
<evidence type="ECO:0000256" key="11">
    <source>
        <dbReference type="ARBA" id="ARBA00032907"/>
    </source>
</evidence>
<gene>
    <name evidence="12" type="ORF">TMSB3V08_LOCUS11564</name>
</gene>
<keyword evidence="9" id="KW-0539">Nucleus</keyword>
<evidence type="ECO:0000313" key="12">
    <source>
        <dbReference type="EMBL" id="CAD7434914.1"/>
    </source>
</evidence>
<evidence type="ECO:0000256" key="2">
    <source>
        <dbReference type="ARBA" id="ARBA00004906"/>
    </source>
</evidence>
<dbReference type="GO" id="GO:0031145">
    <property type="term" value="P:anaphase-promoting complex-dependent catabolic process"/>
    <property type="evidence" value="ECO:0007669"/>
    <property type="project" value="InterPro"/>
</dbReference>
<organism evidence="12">
    <name type="scientific">Timema monikensis</name>
    <dbReference type="NCBI Taxonomy" id="170555"/>
    <lineage>
        <taxon>Eukaryota</taxon>
        <taxon>Metazoa</taxon>
        <taxon>Ecdysozoa</taxon>
        <taxon>Arthropoda</taxon>
        <taxon>Hexapoda</taxon>
        <taxon>Insecta</taxon>
        <taxon>Pterygota</taxon>
        <taxon>Neoptera</taxon>
        <taxon>Polyneoptera</taxon>
        <taxon>Phasmatodea</taxon>
        <taxon>Timematodea</taxon>
        <taxon>Timematoidea</taxon>
        <taxon>Timematidae</taxon>
        <taxon>Timema</taxon>
    </lineage>
</organism>
<keyword evidence="5" id="KW-0132">Cell division</keyword>
<dbReference type="Pfam" id="PF10471">
    <property type="entry name" value="ANAPC_CDC26"/>
    <property type="match status" value="1"/>
</dbReference>
<sequence length="138" mass="15741">MSVLTECSSTETPLEAAADWKSLHESVNSEPDKDTVSAVADWKSLHESVNSEPDKDAFDVFRRSCRTTMIRRSPTRIQLKLDDLQEYESMRRTQELLEKSAEGAFPSTTEWTALRVSTKTSKEEMHERIGYVPQSRVS</sequence>
<dbReference type="GO" id="GO:0070979">
    <property type="term" value="P:protein K11-linked ubiquitination"/>
    <property type="evidence" value="ECO:0007669"/>
    <property type="project" value="TreeGrafter"/>
</dbReference>
<evidence type="ECO:0000256" key="6">
    <source>
        <dbReference type="ARBA" id="ARBA00022776"/>
    </source>
</evidence>
<evidence type="ECO:0000256" key="9">
    <source>
        <dbReference type="ARBA" id="ARBA00023242"/>
    </source>
</evidence>
<evidence type="ECO:0000256" key="10">
    <source>
        <dbReference type="ARBA" id="ARBA00023306"/>
    </source>
</evidence>
<dbReference type="EMBL" id="OB798502">
    <property type="protein sequence ID" value="CAD7434914.1"/>
    <property type="molecule type" value="Genomic_DNA"/>
</dbReference>
<keyword evidence="8" id="KW-0175">Coiled coil</keyword>